<protein>
    <submittedName>
        <fullName evidence="1">Rpn family recombination-promoting nuclease/putative transposase</fullName>
    </submittedName>
</protein>
<dbReference type="Proteomes" id="UP000031549">
    <property type="component" value="Unassembled WGS sequence"/>
</dbReference>
<dbReference type="InterPro" id="IPR010106">
    <property type="entry name" value="RpnA"/>
</dbReference>
<organism evidence="1 2">
    <name type="scientific">Hassallia byssoidea VB512170</name>
    <dbReference type="NCBI Taxonomy" id="1304833"/>
    <lineage>
        <taxon>Bacteria</taxon>
        <taxon>Bacillati</taxon>
        <taxon>Cyanobacteriota</taxon>
        <taxon>Cyanophyceae</taxon>
        <taxon>Nostocales</taxon>
        <taxon>Tolypothrichaceae</taxon>
        <taxon>Hassallia</taxon>
    </lineage>
</organism>
<reference evidence="1 2" key="1">
    <citation type="journal article" date="2015" name="Genome Announc.">
        <title>Draft Genome Sequence of Cyanobacterium Hassallia byssoidea Strain VB512170, Isolated from Monuments in India.</title>
        <authorList>
            <person name="Singh D."/>
            <person name="Chandrababunaidu M.M."/>
            <person name="Panda A."/>
            <person name="Sen D."/>
            <person name="Bhattacharyya S."/>
            <person name="Adhikary S.P."/>
            <person name="Tripathy S."/>
        </authorList>
    </citation>
    <scope>NUCLEOTIDE SEQUENCE [LARGE SCALE GENOMIC DNA]</scope>
    <source>
        <strain evidence="1 2">VB512170</strain>
    </source>
</reference>
<evidence type="ECO:0000313" key="1">
    <source>
        <dbReference type="EMBL" id="NEU74374.1"/>
    </source>
</evidence>
<dbReference type="PANTHER" id="PTHR35586:SF2">
    <property type="entry name" value="SLL1542 PROTEIN"/>
    <property type="match status" value="1"/>
</dbReference>
<dbReference type="EMBL" id="JTCM02000040">
    <property type="protein sequence ID" value="NEU74374.1"/>
    <property type="molecule type" value="Genomic_DNA"/>
</dbReference>
<dbReference type="AlphaFoldDB" id="A0A846HCH5"/>
<keyword evidence="2" id="KW-1185">Reference proteome</keyword>
<accession>A0A846HCH5</accession>
<dbReference type="InterPro" id="IPR022573">
    <property type="entry name" value="DUF2887"/>
</dbReference>
<gene>
    <name evidence="1" type="ORF">PI95_017855</name>
</gene>
<dbReference type="RefSeq" id="WP_039737346.1">
    <property type="nucleotide sequence ID" value="NZ_JTCM02000040.1"/>
</dbReference>
<name>A0A846HCH5_9CYAN</name>
<dbReference type="PANTHER" id="PTHR35586">
    <property type="entry name" value="SLL1691 PROTEIN"/>
    <property type="match status" value="1"/>
</dbReference>
<comment type="caution">
    <text evidence="1">The sequence shown here is derived from an EMBL/GenBank/DDBJ whole genome shotgun (WGS) entry which is preliminary data.</text>
</comment>
<dbReference type="NCBIfam" id="TIGR01784">
    <property type="entry name" value="T_den_put_tspse"/>
    <property type="match status" value="1"/>
</dbReference>
<evidence type="ECO:0000313" key="2">
    <source>
        <dbReference type="Proteomes" id="UP000031549"/>
    </source>
</evidence>
<proteinExistence type="predicted"/>
<sequence>MKTDSIFYRIFQSLPSTFFELINQPASLADVYQFSSVEVKQLAFRIEGVFLPNTSELPIYFAEVQFQPDKKFYSRLFAEIFNYLDKTELTNNWRGVVLFPNRSVDTGDTERYAELLNSPRVTRIYLDELTAIEASSIGIETVKLIIEPESTAIAKAVEIVNNTRQQIIDAAQQREIIQLIETILIYKLPRLSREEMEKMFGLNELKQTRFYQEVFAEGKEEGKLEGKEEGKLEGKEEGKLETIPQLLALGLSIEQIAQALGLDEQVVRQAASKL</sequence>
<dbReference type="Pfam" id="PF11103">
    <property type="entry name" value="DUF2887"/>
    <property type="match status" value="1"/>
</dbReference>